<proteinExistence type="predicted"/>
<evidence type="ECO:0000313" key="1">
    <source>
        <dbReference type="EMBL" id="OCT79117.1"/>
    </source>
</evidence>
<organism evidence="1 2">
    <name type="scientific">Xenopus laevis</name>
    <name type="common">African clawed frog</name>
    <dbReference type="NCBI Taxonomy" id="8355"/>
    <lineage>
        <taxon>Eukaryota</taxon>
        <taxon>Metazoa</taxon>
        <taxon>Chordata</taxon>
        <taxon>Craniata</taxon>
        <taxon>Vertebrata</taxon>
        <taxon>Euteleostomi</taxon>
        <taxon>Amphibia</taxon>
        <taxon>Batrachia</taxon>
        <taxon>Anura</taxon>
        <taxon>Pipoidea</taxon>
        <taxon>Pipidae</taxon>
        <taxon>Xenopodinae</taxon>
        <taxon>Xenopus</taxon>
        <taxon>Xenopus</taxon>
    </lineage>
</organism>
<sequence>MIHLFLDRQGSEIKFECTVDEIPYFNTPGVLGNSCYPCTHTSVSSHLHHFDMDITVTARIVLWQDGYCPGLHLPSCVYGAYCEISKIQYYTYLSPFILHSFLHSFFGKYNFGTKQH</sequence>
<dbReference type="Proteomes" id="UP000694892">
    <property type="component" value="Chromosome 5S"/>
</dbReference>
<dbReference type="EMBL" id="CM004475">
    <property type="protein sequence ID" value="OCT79117.1"/>
    <property type="molecule type" value="Genomic_DNA"/>
</dbReference>
<protein>
    <submittedName>
        <fullName evidence="1">Uncharacterized protein</fullName>
    </submittedName>
</protein>
<evidence type="ECO:0000313" key="2">
    <source>
        <dbReference type="Proteomes" id="UP000694892"/>
    </source>
</evidence>
<name>A0A974CTB7_XENLA</name>
<reference evidence="2" key="1">
    <citation type="journal article" date="2016" name="Nature">
        <title>Genome evolution in the allotetraploid frog Xenopus laevis.</title>
        <authorList>
            <person name="Session A.M."/>
            <person name="Uno Y."/>
            <person name="Kwon T."/>
            <person name="Chapman J.A."/>
            <person name="Toyoda A."/>
            <person name="Takahashi S."/>
            <person name="Fukui A."/>
            <person name="Hikosaka A."/>
            <person name="Suzuki A."/>
            <person name="Kondo M."/>
            <person name="van Heeringen S.J."/>
            <person name="Quigley I."/>
            <person name="Heinz S."/>
            <person name="Ogino H."/>
            <person name="Ochi H."/>
            <person name="Hellsten U."/>
            <person name="Lyons J.B."/>
            <person name="Simakov O."/>
            <person name="Putnam N."/>
            <person name="Stites J."/>
            <person name="Kuroki Y."/>
            <person name="Tanaka T."/>
            <person name="Michiue T."/>
            <person name="Watanabe M."/>
            <person name="Bogdanovic O."/>
            <person name="Lister R."/>
            <person name="Georgiou G."/>
            <person name="Paranjpe S.S."/>
            <person name="van Kruijsbergen I."/>
            <person name="Shu S."/>
            <person name="Carlson J."/>
            <person name="Kinoshita T."/>
            <person name="Ohta Y."/>
            <person name="Mawaribuchi S."/>
            <person name="Jenkins J."/>
            <person name="Grimwood J."/>
            <person name="Schmutz J."/>
            <person name="Mitros T."/>
            <person name="Mozaffari S.V."/>
            <person name="Suzuki Y."/>
            <person name="Haramoto Y."/>
            <person name="Yamamoto T.S."/>
            <person name="Takagi C."/>
            <person name="Heald R."/>
            <person name="Miller K."/>
            <person name="Haudenschild C."/>
            <person name="Kitzman J."/>
            <person name="Nakayama T."/>
            <person name="Izutsu Y."/>
            <person name="Robert J."/>
            <person name="Fortriede J."/>
            <person name="Burns K."/>
            <person name="Lotay V."/>
            <person name="Karimi K."/>
            <person name="Yasuoka Y."/>
            <person name="Dichmann D.S."/>
            <person name="Flajnik M.F."/>
            <person name="Houston D.W."/>
            <person name="Shendure J."/>
            <person name="DuPasquier L."/>
            <person name="Vize P.D."/>
            <person name="Zorn A.M."/>
            <person name="Ito M."/>
            <person name="Marcotte E.M."/>
            <person name="Wallingford J.B."/>
            <person name="Ito Y."/>
            <person name="Asashima M."/>
            <person name="Ueno N."/>
            <person name="Matsuda Y."/>
            <person name="Veenstra G.J."/>
            <person name="Fujiyama A."/>
            <person name="Harland R.M."/>
            <person name="Taira M."/>
            <person name="Rokhsar D.S."/>
        </authorList>
    </citation>
    <scope>NUCLEOTIDE SEQUENCE [LARGE SCALE GENOMIC DNA]</scope>
    <source>
        <strain evidence="2">J</strain>
    </source>
</reference>
<accession>A0A974CTB7</accession>
<dbReference type="AlphaFoldDB" id="A0A974CTB7"/>
<gene>
    <name evidence="1" type="ORF">XELAEV_18030215mg</name>
</gene>